<dbReference type="SMART" id="SM00829">
    <property type="entry name" value="PKS_ER"/>
    <property type="match status" value="1"/>
</dbReference>
<keyword evidence="6 11" id="KW-0862">Zinc</keyword>
<keyword evidence="4" id="KW-0597">Phosphoprotein</keyword>
<dbReference type="InterPro" id="IPR020843">
    <property type="entry name" value="ER"/>
</dbReference>
<keyword evidence="5 11" id="KW-0479">Metal-binding</keyword>
<evidence type="ECO:0000256" key="4">
    <source>
        <dbReference type="ARBA" id="ARBA00022553"/>
    </source>
</evidence>
<evidence type="ECO:0000256" key="8">
    <source>
        <dbReference type="ARBA" id="ARBA00023002"/>
    </source>
</evidence>
<dbReference type="FunFam" id="3.90.180.10:FF:000014">
    <property type="entry name" value="Cinnamyl alcohol dehydrogenase 2"/>
    <property type="match status" value="1"/>
</dbReference>
<dbReference type="PROSITE" id="PS00059">
    <property type="entry name" value="ADH_ZINC"/>
    <property type="match status" value="1"/>
</dbReference>
<dbReference type="Pfam" id="PF08240">
    <property type="entry name" value="ADH_N"/>
    <property type="match status" value="1"/>
</dbReference>
<proteinExistence type="inferred from homology"/>
<dbReference type="EC" id="1.1.1.2" evidence="9"/>
<protein>
    <recommendedName>
        <fullName evidence="9">alcohol dehydrogenase (NADP(+))</fullName>
        <ecNumber evidence="9">1.1.1.2</ecNumber>
    </recommendedName>
</protein>
<dbReference type="CDD" id="cd05283">
    <property type="entry name" value="CAD1"/>
    <property type="match status" value="1"/>
</dbReference>
<dbReference type="GO" id="GO:0008106">
    <property type="term" value="F:alcohol dehydrogenase (NADP+) activity"/>
    <property type="evidence" value="ECO:0007669"/>
    <property type="project" value="UniProtKB-EC"/>
</dbReference>
<dbReference type="GO" id="GO:0008270">
    <property type="term" value="F:zinc ion binding"/>
    <property type="evidence" value="ECO:0007669"/>
    <property type="project" value="InterPro"/>
</dbReference>
<comment type="subunit">
    <text evidence="3">Homodimer.</text>
</comment>
<name>A0A8A3PS74_9HELO</name>
<dbReference type="Proteomes" id="UP000672032">
    <property type="component" value="Chromosome 9"/>
</dbReference>
<dbReference type="AlphaFoldDB" id="A0A8A3PS74"/>
<comment type="similarity">
    <text evidence="2 11">Belongs to the zinc-containing alcohol dehydrogenase family.</text>
</comment>
<evidence type="ECO:0000259" key="12">
    <source>
        <dbReference type="SMART" id="SM00829"/>
    </source>
</evidence>
<dbReference type="InterPro" id="IPR047109">
    <property type="entry name" value="CAD-like"/>
</dbReference>
<evidence type="ECO:0000256" key="2">
    <source>
        <dbReference type="ARBA" id="ARBA00008072"/>
    </source>
</evidence>
<dbReference type="Gene3D" id="3.90.180.10">
    <property type="entry name" value="Medium-chain alcohol dehydrogenases, catalytic domain"/>
    <property type="match status" value="1"/>
</dbReference>
<keyword evidence="7" id="KW-0521">NADP</keyword>
<dbReference type="SUPFAM" id="SSF51735">
    <property type="entry name" value="NAD(P)-binding Rossmann-fold domains"/>
    <property type="match status" value="1"/>
</dbReference>
<dbReference type="InterPro" id="IPR036291">
    <property type="entry name" value="NAD(P)-bd_dom_sf"/>
</dbReference>
<feature type="domain" description="Enoyl reductase (ER)" evidence="12">
    <location>
        <begin position="17"/>
        <end position="354"/>
    </location>
</feature>
<dbReference type="InterPro" id="IPR013149">
    <property type="entry name" value="ADH-like_C"/>
</dbReference>
<keyword evidence="8" id="KW-0560">Oxidoreductase</keyword>
<accession>A0A8A3PS74</accession>
<evidence type="ECO:0000256" key="5">
    <source>
        <dbReference type="ARBA" id="ARBA00022723"/>
    </source>
</evidence>
<evidence type="ECO:0000256" key="9">
    <source>
        <dbReference type="ARBA" id="ARBA00024074"/>
    </source>
</evidence>
<evidence type="ECO:0000313" key="13">
    <source>
        <dbReference type="EMBL" id="QSZ37724.1"/>
    </source>
</evidence>
<dbReference type="GO" id="GO:0006066">
    <property type="term" value="P:alcohol metabolic process"/>
    <property type="evidence" value="ECO:0007669"/>
    <property type="project" value="UniProtKB-ARBA"/>
</dbReference>
<dbReference type="InterPro" id="IPR013154">
    <property type="entry name" value="ADH-like_N"/>
</dbReference>
<dbReference type="OrthoDB" id="1879366at2759"/>
<keyword evidence="14" id="KW-1185">Reference proteome</keyword>
<dbReference type="SUPFAM" id="SSF50129">
    <property type="entry name" value="GroES-like"/>
    <property type="match status" value="1"/>
</dbReference>
<evidence type="ECO:0000256" key="3">
    <source>
        <dbReference type="ARBA" id="ARBA00011738"/>
    </source>
</evidence>
<comment type="cofactor">
    <cofactor evidence="1 11">
        <name>Zn(2+)</name>
        <dbReference type="ChEBI" id="CHEBI:29105"/>
    </cofactor>
</comment>
<sequence length="367" mass="39550">MSTDYKFQGWMGLDPEAANGKMVWQEFEPKPFEEDDVDIQITHCGICGSDIHTLRSGWGPSDYPVCVGHEIVGTAVRVGSKVTKIKVGDRVGVGAQSGACVNQKGDCEACADGQEQYCSQHISTYNSKWTDGSKAYGGYADYWRGSAHFVIKIPDSIPSDVAAPMLCGAITVFSPLAQNGAGPGKKVGIIGIGGLGHFGLLSAKALGCDEITAISRTSTKKEDALKMGATTFIATDEESDWAKKYGNSLDLIVSTVSSPKLPLQSYLSLLRFKGKFIQVGAPEDVVPGFNMFSVILKKLTIGASLIGAPHEIEDMLALFAEKGVKTWNNNVPMKDANKAIVDMEDGKARYRYVLVNEKHVDARVEKL</sequence>
<evidence type="ECO:0000313" key="14">
    <source>
        <dbReference type="Proteomes" id="UP000672032"/>
    </source>
</evidence>
<evidence type="ECO:0000256" key="7">
    <source>
        <dbReference type="ARBA" id="ARBA00022857"/>
    </source>
</evidence>
<reference evidence="13" key="1">
    <citation type="submission" date="2020-10" db="EMBL/GenBank/DDBJ databases">
        <title>Genome Sequence of Monilinia vaccinii-corymbosi Sheds Light on Mummy Berry Disease Infection of Blueberry and Mating Type.</title>
        <authorList>
            <person name="Yow A.G."/>
            <person name="Zhang Y."/>
            <person name="Bansal K."/>
            <person name="Eacker S.M."/>
            <person name="Sullivan S."/>
            <person name="Liachko I."/>
            <person name="Cubeta M.A."/>
            <person name="Rollins J.A."/>
            <person name="Ashrafi H."/>
        </authorList>
    </citation>
    <scope>NUCLEOTIDE SEQUENCE</scope>
    <source>
        <strain evidence="13">RL-1</strain>
    </source>
</reference>
<evidence type="ECO:0000256" key="11">
    <source>
        <dbReference type="RuleBase" id="RU361277"/>
    </source>
</evidence>
<dbReference type="InterPro" id="IPR002328">
    <property type="entry name" value="ADH_Zn_CS"/>
</dbReference>
<dbReference type="InterPro" id="IPR011032">
    <property type="entry name" value="GroES-like_sf"/>
</dbReference>
<gene>
    <name evidence="13" type="ORF">DSL72_008823</name>
</gene>
<organism evidence="13 14">
    <name type="scientific">Monilinia vaccinii-corymbosi</name>
    <dbReference type="NCBI Taxonomy" id="61207"/>
    <lineage>
        <taxon>Eukaryota</taxon>
        <taxon>Fungi</taxon>
        <taxon>Dikarya</taxon>
        <taxon>Ascomycota</taxon>
        <taxon>Pezizomycotina</taxon>
        <taxon>Leotiomycetes</taxon>
        <taxon>Helotiales</taxon>
        <taxon>Sclerotiniaceae</taxon>
        <taxon>Monilinia</taxon>
    </lineage>
</organism>
<evidence type="ECO:0000256" key="10">
    <source>
        <dbReference type="ARBA" id="ARBA00050997"/>
    </source>
</evidence>
<evidence type="ECO:0000256" key="1">
    <source>
        <dbReference type="ARBA" id="ARBA00001947"/>
    </source>
</evidence>
<dbReference type="EMBL" id="CP063413">
    <property type="protein sequence ID" value="QSZ37724.1"/>
    <property type="molecule type" value="Genomic_DNA"/>
</dbReference>
<comment type="catalytic activity">
    <reaction evidence="10">
        <text>a primary alcohol + NADP(+) = an aldehyde + NADPH + H(+)</text>
        <dbReference type="Rhea" id="RHEA:15937"/>
        <dbReference type="ChEBI" id="CHEBI:15378"/>
        <dbReference type="ChEBI" id="CHEBI:15734"/>
        <dbReference type="ChEBI" id="CHEBI:17478"/>
        <dbReference type="ChEBI" id="CHEBI:57783"/>
        <dbReference type="ChEBI" id="CHEBI:58349"/>
        <dbReference type="EC" id="1.1.1.2"/>
    </reaction>
    <physiologicalReaction direction="left-to-right" evidence="10">
        <dbReference type="Rhea" id="RHEA:15938"/>
    </physiologicalReaction>
    <physiologicalReaction direction="right-to-left" evidence="10">
        <dbReference type="Rhea" id="RHEA:15939"/>
    </physiologicalReaction>
</comment>
<dbReference type="Gene3D" id="3.40.50.720">
    <property type="entry name" value="NAD(P)-binding Rossmann-like Domain"/>
    <property type="match status" value="1"/>
</dbReference>
<dbReference type="FunFam" id="3.40.50.720:FF:000158">
    <property type="entry name" value="Zinc-binding alcohol dehydrogenase"/>
    <property type="match status" value="1"/>
</dbReference>
<evidence type="ECO:0000256" key="6">
    <source>
        <dbReference type="ARBA" id="ARBA00022833"/>
    </source>
</evidence>
<dbReference type="Pfam" id="PF00107">
    <property type="entry name" value="ADH_zinc_N"/>
    <property type="match status" value="1"/>
</dbReference>
<dbReference type="PANTHER" id="PTHR42683">
    <property type="entry name" value="ALDEHYDE REDUCTASE"/>
    <property type="match status" value="1"/>
</dbReference>